<feature type="region of interest" description="Disordered" evidence="1">
    <location>
        <begin position="426"/>
        <end position="490"/>
    </location>
</feature>
<sequence length="638" mass="70464">MEVRNVSQDCEAPPPATKKPFMLKRSGFSGPFPPPSRPPAAKSSEESEIGHSDATPTHTTQPPVSEQPDVMQPLQASETVHVVDKKVSKRLTNVPPPEIQREFDSALNSDSYRVWTGEDGMAVSTKGVMLPPGYQKSSYPEFPWICPVRSCRELFDALFGLGKHFNIVHRASRLNDNLDGTLSELGKYDSAAKGDGVLHGGYAKPPLLVSKKPISLADDPMVEASLQRARERVAKTLGQKQVNLARRKSQPHPSDDEEETAPDSSPPPPSSAHMSTRSRTTGTPREAPLTIPLQALTTAEDNRPYTMWPDDSGQLVHMHGALIPTGYKFDTATDRPWICPIRSCRYLFKARHELGRHFSVRIHRGIGLNDNLDGTFSIVEGGGSNTLDATYVVSRGRRNKPEEMGFRKVPTYPYPKTCVWVPVDSDGEEVHDIPPDSRPVKRQQPERQSRINDKNGAEDLLEAVVGQGKRTRDDGEEEDESYLEEPTSKRRLVTLKVPQQRRAEGSAIVMPGTRPIPQSDLEMEDWEVGDQQIHQAFSAPYLSKQVAIPGHQNLSVQVVSISSGTNHVFSADTSKTRICSLAGGKLKVQFKEGERKQEQGEAFVLGPGGIFIIEAGRECSVMNRCYTDVRLQVTSCGL</sequence>
<feature type="domain" description="C2H2-type" evidence="2">
    <location>
        <begin position="339"/>
        <end position="363"/>
    </location>
</feature>
<feature type="region of interest" description="Disordered" evidence="1">
    <location>
        <begin position="236"/>
        <end position="291"/>
    </location>
</feature>
<comment type="caution">
    <text evidence="3">The sequence shown here is derived from an EMBL/GenBank/DDBJ whole genome shotgun (WGS) entry which is preliminary data.</text>
</comment>
<gene>
    <name evidence="3" type="ORF">QBC41DRAFT_318333</name>
</gene>
<feature type="compositionally biased region" description="Basic and acidic residues" evidence="1">
    <location>
        <begin position="428"/>
        <end position="457"/>
    </location>
</feature>
<dbReference type="AlphaFoldDB" id="A0AA40DCK6"/>
<evidence type="ECO:0000313" key="4">
    <source>
        <dbReference type="Proteomes" id="UP001174997"/>
    </source>
</evidence>
<dbReference type="PROSITE" id="PS00028">
    <property type="entry name" value="ZINC_FINGER_C2H2_1"/>
    <property type="match status" value="2"/>
</dbReference>
<feature type="region of interest" description="Disordered" evidence="1">
    <location>
        <begin position="1"/>
        <end position="69"/>
    </location>
</feature>
<dbReference type="Proteomes" id="UP001174997">
    <property type="component" value="Unassembled WGS sequence"/>
</dbReference>
<evidence type="ECO:0000259" key="2">
    <source>
        <dbReference type="PROSITE" id="PS00028"/>
    </source>
</evidence>
<keyword evidence="4" id="KW-1185">Reference proteome</keyword>
<evidence type="ECO:0000256" key="1">
    <source>
        <dbReference type="SAM" id="MobiDB-lite"/>
    </source>
</evidence>
<feature type="domain" description="C2H2-type" evidence="2">
    <location>
        <begin position="146"/>
        <end position="169"/>
    </location>
</feature>
<name>A0AA40DCK6_9PEZI</name>
<evidence type="ECO:0000313" key="3">
    <source>
        <dbReference type="EMBL" id="KAK0670195.1"/>
    </source>
</evidence>
<feature type="compositionally biased region" description="Polar residues" evidence="1">
    <location>
        <begin position="54"/>
        <end position="64"/>
    </location>
</feature>
<dbReference type="InterPro" id="IPR013087">
    <property type="entry name" value="Znf_C2H2_type"/>
</dbReference>
<protein>
    <recommendedName>
        <fullName evidence="2">C2H2-type domain-containing protein</fullName>
    </recommendedName>
</protein>
<feature type="compositionally biased region" description="Acidic residues" evidence="1">
    <location>
        <begin position="474"/>
        <end position="483"/>
    </location>
</feature>
<dbReference type="EMBL" id="JAULSY010000034">
    <property type="protein sequence ID" value="KAK0670195.1"/>
    <property type="molecule type" value="Genomic_DNA"/>
</dbReference>
<feature type="compositionally biased region" description="Polar residues" evidence="1">
    <location>
        <begin position="273"/>
        <end position="283"/>
    </location>
</feature>
<accession>A0AA40DCK6</accession>
<reference evidence="3" key="1">
    <citation type="submission" date="2023-06" db="EMBL/GenBank/DDBJ databases">
        <title>Genome-scale phylogeny and comparative genomics of the fungal order Sordariales.</title>
        <authorList>
            <consortium name="Lawrence Berkeley National Laboratory"/>
            <person name="Hensen N."/>
            <person name="Bonometti L."/>
            <person name="Westerberg I."/>
            <person name="Brannstrom I.O."/>
            <person name="Guillou S."/>
            <person name="Cros-Aarteil S."/>
            <person name="Calhoun S."/>
            <person name="Haridas S."/>
            <person name="Kuo A."/>
            <person name="Mondo S."/>
            <person name="Pangilinan J."/>
            <person name="Riley R."/>
            <person name="Labutti K."/>
            <person name="Andreopoulos B."/>
            <person name="Lipzen A."/>
            <person name="Chen C."/>
            <person name="Yanf M."/>
            <person name="Daum C."/>
            <person name="Ng V."/>
            <person name="Clum A."/>
            <person name="Steindorff A."/>
            <person name="Ohm R."/>
            <person name="Martin F."/>
            <person name="Silar P."/>
            <person name="Natvig D."/>
            <person name="Lalanne C."/>
            <person name="Gautier V."/>
            <person name="Ament-Velasquez S.L."/>
            <person name="Kruys A."/>
            <person name="Hutchinson M.I."/>
            <person name="Powell A.J."/>
            <person name="Barry K."/>
            <person name="Miller A.N."/>
            <person name="Grigoriev I.V."/>
            <person name="Debuchy R."/>
            <person name="Gladieux P."/>
            <person name="Thoren M.H."/>
            <person name="Johannesson H."/>
        </authorList>
    </citation>
    <scope>NUCLEOTIDE SEQUENCE</scope>
    <source>
        <strain evidence="3">CBS 307.81</strain>
    </source>
</reference>
<organism evidence="3 4">
    <name type="scientific">Cercophora samala</name>
    <dbReference type="NCBI Taxonomy" id="330535"/>
    <lineage>
        <taxon>Eukaryota</taxon>
        <taxon>Fungi</taxon>
        <taxon>Dikarya</taxon>
        <taxon>Ascomycota</taxon>
        <taxon>Pezizomycotina</taxon>
        <taxon>Sordariomycetes</taxon>
        <taxon>Sordariomycetidae</taxon>
        <taxon>Sordariales</taxon>
        <taxon>Lasiosphaeriaceae</taxon>
        <taxon>Cercophora</taxon>
    </lineage>
</organism>
<proteinExistence type="predicted"/>